<feature type="transmembrane region" description="Helical" evidence="1">
    <location>
        <begin position="15"/>
        <end position="35"/>
    </location>
</feature>
<dbReference type="Proteomes" id="UP000283509">
    <property type="component" value="Unassembled WGS sequence"/>
</dbReference>
<feature type="transmembrane region" description="Helical" evidence="1">
    <location>
        <begin position="222"/>
        <end position="242"/>
    </location>
</feature>
<proteinExistence type="predicted"/>
<reference evidence="2 3" key="1">
    <citation type="submission" date="2018-04" db="EMBL/GenBank/DDBJ databases">
        <authorList>
            <person name="Zhang X."/>
            <person name="Yuan J."/>
            <person name="Li F."/>
            <person name="Xiang J."/>
        </authorList>
    </citation>
    <scope>NUCLEOTIDE SEQUENCE [LARGE SCALE GENOMIC DNA]</scope>
    <source>
        <tissue evidence="2">Muscle</tissue>
    </source>
</reference>
<keyword evidence="1" id="KW-0472">Membrane</keyword>
<keyword evidence="1" id="KW-1133">Transmembrane helix</keyword>
<organism evidence="2 3">
    <name type="scientific">Penaeus vannamei</name>
    <name type="common">Whiteleg shrimp</name>
    <name type="synonym">Litopenaeus vannamei</name>
    <dbReference type="NCBI Taxonomy" id="6689"/>
    <lineage>
        <taxon>Eukaryota</taxon>
        <taxon>Metazoa</taxon>
        <taxon>Ecdysozoa</taxon>
        <taxon>Arthropoda</taxon>
        <taxon>Crustacea</taxon>
        <taxon>Multicrustacea</taxon>
        <taxon>Malacostraca</taxon>
        <taxon>Eumalacostraca</taxon>
        <taxon>Eucarida</taxon>
        <taxon>Decapoda</taxon>
        <taxon>Dendrobranchiata</taxon>
        <taxon>Penaeoidea</taxon>
        <taxon>Penaeidae</taxon>
        <taxon>Penaeus</taxon>
    </lineage>
</organism>
<feature type="transmembrane region" description="Helical" evidence="1">
    <location>
        <begin position="166"/>
        <end position="185"/>
    </location>
</feature>
<feature type="transmembrane region" description="Helical" evidence="1">
    <location>
        <begin position="40"/>
        <end position="59"/>
    </location>
</feature>
<sequence length="454" mass="49119">MSDRCPMSDSYSPRFFFFIPHFSIIFLSTNTLFLFTPPPLLTSILLLLILLFLLTLLSVPSSPSLSSFLLLSSANRFTSPSILYFTTSCTNPSYLICQVSLFPPLLLLLLLSPYSLSFVPLPILSSTTFLRLLFIATPISLILPITPTLPCLCEGLGTQSTSSTPLFLPIFNPISPILYSCLVISQPSYFYFPPISLSSLLFRASPLTPLLHLTLLTHPIRFLLLSLFLLLILIRFSLLLFIQHPLSPYLSTISILLPSSPPFSLFSSVSLSLPILSSLFPLFLLLSHPPPSLSWSILPILPQSPLPPPSLLPISPSSSLTLFPLLLSSFLPSFLSSYLPSLPSSSLLSSPLPPSLSSSSSSPLSSPLFLSSAPSLPSLSPPLSPSHPPFPPPLLSPFISPPSSYPPLLPSLSSPLPSPPFSFPSLSLFGRRFQLSESVCCSCMSGGRLAQSAS</sequence>
<name>A0A3R7PW54_PENVA</name>
<comment type="caution">
    <text evidence="2">The sequence shown here is derived from an EMBL/GenBank/DDBJ whole genome shotgun (WGS) entry which is preliminary data.</text>
</comment>
<dbReference type="AlphaFoldDB" id="A0A3R7PW54"/>
<keyword evidence="1" id="KW-0812">Transmembrane</keyword>
<gene>
    <name evidence="2" type="ORF">C7M84_020889</name>
</gene>
<dbReference type="EMBL" id="QCYY01004223">
    <property type="protein sequence ID" value="ROT61331.1"/>
    <property type="molecule type" value="Genomic_DNA"/>
</dbReference>
<feature type="transmembrane region" description="Helical" evidence="1">
    <location>
        <begin position="263"/>
        <end position="286"/>
    </location>
</feature>
<feature type="transmembrane region" description="Helical" evidence="1">
    <location>
        <begin position="128"/>
        <end position="146"/>
    </location>
</feature>
<keyword evidence="3" id="KW-1185">Reference proteome</keyword>
<evidence type="ECO:0000313" key="2">
    <source>
        <dbReference type="EMBL" id="ROT61331.1"/>
    </source>
</evidence>
<reference evidence="2 3" key="2">
    <citation type="submission" date="2019-01" db="EMBL/GenBank/DDBJ databases">
        <title>The decoding of complex shrimp genome reveals the adaptation for benthos swimmer, frequently molting mechanism and breeding impact on genome.</title>
        <authorList>
            <person name="Sun Y."/>
            <person name="Gao Y."/>
            <person name="Yu Y."/>
        </authorList>
    </citation>
    <scope>NUCLEOTIDE SEQUENCE [LARGE SCALE GENOMIC DNA]</scope>
    <source>
        <tissue evidence="2">Muscle</tissue>
    </source>
</reference>
<evidence type="ECO:0000313" key="3">
    <source>
        <dbReference type="Proteomes" id="UP000283509"/>
    </source>
</evidence>
<feature type="transmembrane region" description="Helical" evidence="1">
    <location>
        <begin position="93"/>
        <end position="116"/>
    </location>
</feature>
<protein>
    <submittedName>
        <fullName evidence="2">Uncharacterized protein</fullName>
    </submittedName>
</protein>
<evidence type="ECO:0000256" key="1">
    <source>
        <dbReference type="SAM" id="Phobius"/>
    </source>
</evidence>
<accession>A0A3R7PW54</accession>